<sequence length="55" mass="6554">MKFKLNLKEKVTEAAEHVYDVVKREDYAIRIAPKGIKVTQLRKTKDTIKWRSKNH</sequence>
<dbReference type="EMBL" id="JABXJK010000004">
    <property type="protein sequence ID" value="MBA0971107.1"/>
    <property type="molecule type" value="Genomic_DNA"/>
</dbReference>
<keyword evidence="5" id="KW-1185">Reference proteome</keyword>
<dbReference type="Proteomes" id="UP001183682">
    <property type="component" value="Unassembled WGS sequence"/>
</dbReference>
<organism evidence="4 5">
    <name type="scientific">Enterococcus gallinarum</name>
    <dbReference type="NCBI Taxonomy" id="1353"/>
    <lineage>
        <taxon>Bacteria</taxon>
        <taxon>Bacillati</taxon>
        <taxon>Bacillota</taxon>
        <taxon>Bacilli</taxon>
        <taxon>Lactobacillales</taxon>
        <taxon>Enterococcaceae</taxon>
        <taxon>Enterococcus</taxon>
    </lineage>
</organism>
<dbReference type="RefSeq" id="WP_003127605.1">
    <property type="nucleotide sequence ID" value="NZ_BSYC01000002.1"/>
</dbReference>
<reference evidence="1 6" key="2">
    <citation type="submission" date="2020-06" db="EMBL/GenBank/DDBJ databases">
        <title>Crossreactivity between MHC class I-restricted antigens from cancer cells and an enterococcal bacteriophage.</title>
        <authorList>
            <person name="Fluckiger A."/>
            <person name="Daillere R."/>
            <person name="Sassi M."/>
            <person name="Cattoir V."/>
            <person name="Kroemer G."/>
            <person name="Zitvogel L."/>
        </authorList>
    </citation>
    <scope>NUCLEOTIDE SEQUENCE [LARGE SCALE GENOMIC DNA]</scope>
    <source>
        <strain evidence="1 6">EG4</strain>
    </source>
</reference>
<evidence type="ECO:0000313" key="3">
    <source>
        <dbReference type="EMBL" id="MDT2690053.1"/>
    </source>
</evidence>
<dbReference type="Proteomes" id="UP001241571">
    <property type="component" value="Unassembled WGS sequence"/>
</dbReference>
<dbReference type="EMBL" id="JASUBT010000010">
    <property type="protein sequence ID" value="MDL4936809.1"/>
    <property type="molecule type" value="Genomic_DNA"/>
</dbReference>
<evidence type="ECO:0000313" key="5">
    <source>
        <dbReference type="Proteomes" id="UP000254807"/>
    </source>
</evidence>
<evidence type="ECO:0000313" key="2">
    <source>
        <dbReference type="EMBL" id="MDL4936809.1"/>
    </source>
</evidence>
<proteinExistence type="predicted"/>
<gene>
    <name evidence="1" type="ORF">HWH42_00615</name>
    <name evidence="4" type="ORF">NCTC12360_01661</name>
    <name evidence="3" type="ORF">P7E30_07515</name>
    <name evidence="2" type="ORF">QRX88_13865</name>
</gene>
<dbReference type="EMBL" id="UFYW01000001">
    <property type="protein sequence ID" value="STD83200.1"/>
    <property type="molecule type" value="Genomic_DNA"/>
</dbReference>
<name>A0A376H0M1_ENTGA</name>
<evidence type="ECO:0000313" key="4">
    <source>
        <dbReference type="EMBL" id="STD83200.1"/>
    </source>
</evidence>
<dbReference type="AlphaFoldDB" id="A0A376H0M1"/>
<dbReference type="Proteomes" id="UP000254807">
    <property type="component" value="Unassembled WGS sequence"/>
</dbReference>
<evidence type="ECO:0000313" key="1">
    <source>
        <dbReference type="EMBL" id="MBA0971107.1"/>
    </source>
</evidence>
<evidence type="ECO:0000313" key="6">
    <source>
        <dbReference type="Proteomes" id="UP000571857"/>
    </source>
</evidence>
<dbReference type="EMBL" id="JARPZN010000004">
    <property type="protein sequence ID" value="MDT2690053.1"/>
    <property type="molecule type" value="Genomic_DNA"/>
</dbReference>
<accession>A0A376H0M1</accession>
<dbReference type="Proteomes" id="UP000571857">
    <property type="component" value="Unassembled WGS sequence"/>
</dbReference>
<protein>
    <submittedName>
        <fullName evidence="4">Uncharacterized protein</fullName>
    </submittedName>
</protein>
<reference evidence="2 7" key="4">
    <citation type="submission" date="2023-06" db="EMBL/GenBank/DDBJ databases">
        <title>Acute promotion of culturable opportunistic pathogens and persistent increase of antibiotic resistance following antibiotic exposure in mouse gut microbiota.</title>
        <authorList>
            <person name="Li L."/>
            <person name="Wang B."/>
            <person name="Sun Y."/>
            <person name="Wang M."/>
            <person name="Xu H."/>
        </authorList>
    </citation>
    <scope>NUCLEOTIDE SEQUENCE [LARGE SCALE GENOMIC DNA]</scope>
    <source>
        <strain evidence="2 7">CRI2_2</strain>
    </source>
</reference>
<reference evidence="4 5" key="1">
    <citation type="submission" date="2018-06" db="EMBL/GenBank/DDBJ databases">
        <authorList>
            <consortium name="Pathogen Informatics"/>
            <person name="Doyle S."/>
        </authorList>
    </citation>
    <scope>NUCLEOTIDE SEQUENCE [LARGE SCALE GENOMIC DNA]</scope>
    <source>
        <strain evidence="4 5">NCTC12360</strain>
    </source>
</reference>
<reference evidence="3" key="3">
    <citation type="submission" date="2023-03" db="EMBL/GenBank/DDBJ databases">
        <authorList>
            <person name="Shen W."/>
            <person name="Cai J."/>
        </authorList>
    </citation>
    <scope>NUCLEOTIDE SEQUENCE</scope>
    <source>
        <strain evidence="3">K69-2</strain>
    </source>
</reference>
<evidence type="ECO:0000313" key="7">
    <source>
        <dbReference type="Proteomes" id="UP001241571"/>
    </source>
</evidence>